<comment type="subcellular location">
    <subcellularLocation>
        <location evidence="1">Secreted</location>
    </subcellularLocation>
</comment>
<dbReference type="AlphaFoldDB" id="A0A0N4Z212"/>
<evidence type="ECO:0000256" key="4">
    <source>
        <dbReference type="RuleBase" id="RU000354"/>
    </source>
</evidence>
<comment type="similarity">
    <text evidence="2 4">Belongs to the TGF-beta family.</text>
</comment>
<organism evidence="6 7">
    <name type="scientific">Parastrongyloides trichosuri</name>
    <name type="common">Possum-specific nematode worm</name>
    <dbReference type="NCBI Taxonomy" id="131310"/>
    <lineage>
        <taxon>Eukaryota</taxon>
        <taxon>Metazoa</taxon>
        <taxon>Ecdysozoa</taxon>
        <taxon>Nematoda</taxon>
        <taxon>Chromadorea</taxon>
        <taxon>Rhabditida</taxon>
        <taxon>Tylenchina</taxon>
        <taxon>Panagrolaimomorpha</taxon>
        <taxon>Strongyloidoidea</taxon>
        <taxon>Strongyloididae</taxon>
        <taxon>Parastrongyloides</taxon>
    </lineage>
</organism>
<protein>
    <submittedName>
        <fullName evidence="7">TGF_BETA_2 domain-containing protein</fullName>
    </submittedName>
</protein>
<dbReference type="Gene3D" id="2.10.90.10">
    <property type="entry name" value="Cystine-knot cytokines"/>
    <property type="match status" value="1"/>
</dbReference>
<dbReference type="PROSITE" id="PS51362">
    <property type="entry name" value="TGF_BETA_2"/>
    <property type="match status" value="1"/>
</dbReference>
<dbReference type="PANTHER" id="PTHR11848">
    <property type="entry name" value="TGF-BETA FAMILY"/>
    <property type="match status" value="1"/>
</dbReference>
<dbReference type="PANTHER" id="PTHR11848:SF303">
    <property type="entry name" value="DAUER LARVA DEVELOPMENT REGULATORY GROWTH FACTOR DAF-7"/>
    <property type="match status" value="1"/>
</dbReference>
<dbReference type="GO" id="GO:0008083">
    <property type="term" value="F:growth factor activity"/>
    <property type="evidence" value="ECO:0007669"/>
    <property type="project" value="UniProtKB-KW"/>
</dbReference>
<reference evidence="7" key="1">
    <citation type="submission" date="2017-02" db="UniProtKB">
        <authorList>
            <consortium name="WormBaseParasite"/>
        </authorList>
    </citation>
    <scope>IDENTIFICATION</scope>
</reference>
<keyword evidence="3" id="KW-0964">Secreted</keyword>
<sequence>MALVACLKLIIKLFIIFYYVNCNEISHQRRQDTILKQLLNELDLLSPPNVSMNNFNEIDINDFIDSEGINNYGNKILEESGITLGEVNGNNVSFSIPLGFRNKVLEDGKLIVKDLFSDYKFDVIDIKIIHNNDNKVIGSKNFSLNDIKDSIMVPIMNKALEKIVRSYGKLDISLTGIIYNYDDNNILLKTNDVTLKIGSEIPYISYMVYSKHKTRKERSLNKSCDGTSDHEPSCCLETFRIDVSKSPWNFIISPSFIDVKRCRGTCVKHDQATVNSDILRKSEIKHYQSCCYASEYEVIKVLYASDNFGTLQFKNITNLVAKRCRCY</sequence>
<feature type="domain" description="TGF-beta family profile" evidence="5">
    <location>
        <begin position="215"/>
        <end position="327"/>
    </location>
</feature>
<dbReference type="SUPFAM" id="SSF57501">
    <property type="entry name" value="Cystine-knot cytokines"/>
    <property type="match status" value="1"/>
</dbReference>
<accession>A0A0N4Z212</accession>
<proteinExistence type="inferred from homology"/>
<keyword evidence="6" id="KW-1185">Reference proteome</keyword>
<evidence type="ECO:0000256" key="2">
    <source>
        <dbReference type="ARBA" id="ARBA00006656"/>
    </source>
</evidence>
<dbReference type="InterPro" id="IPR001839">
    <property type="entry name" value="TGF-b_C"/>
</dbReference>
<dbReference type="SMART" id="SM00204">
    <property type="entry name" value="TGFB"/>
    <property type="match status" value="1"/>
</dbReference>
<evidence type="ECO:0000256" key="3">
    <source>
        <dbReference type="ARBA" id="ARBA00022525"/>
    </source>
</evidence>
<dbReference type="Pfam" id="PF00019">
    <property type="entry name" value="TGF_beta"/>
    <property type="match status" value="1"/>
</dbReference>
<evidence type="ECO:0000256" key="1">
    <source>
        <dbReference type="ARBA" id="ARBA00004613"/>
    </source>
</evidence>
<evidence type="ECO:0000259" key="5">
    <source>
        <dbReference type="PROSITE" id="PS51362"/>
    </source>
</evidence>
<dbReference type="WBParaSite" id="PTRK_0000090800.1">
    <property type="protein sequence ID" value="PTRK_0000090800.1"/>
    <property type="gene ID" value="PTRK_0000090800"/>
</dbReference>
<keyword evidence="4" id="KW-0339">Growth factor</keyword>
<evidence type="ECO:0000313" key="6">
    <source>
        <dbReference type="Proteomes" id="UP000038045"/>
    </source>
</evidence>
<dbReference type="InterPro" id="IPR029034">
    <property type="entry name" value="Cystine-knot_cytokine"/>
</dbReference>
<name>A0A0N4Z212_PARTI</name>
<dbReference type="GO" id="GO:0005125">
    <property type="term" value="F:cytokine activity"/>
    <property type="evidence" value="ECO:0007669"/>
    <property type="project" value="TreeGrafter"/>
</dbReference>
<dbReference type="STRING" id="131310.A0A0N4Z212"/>
<evidence type="ECO:0000313" key="7">
    <source>
        <dbReference type="WBParaSite" id="PTRK_0000090800.1"/>
    </source>
</evidence>
<dbReference type="Proteomes" id="UP000038045">
    <property type="component" value="Unplaced"/>
</dbReference>
<dbReference type="InterPro" id="IPR015615">
    <property type="entry name" value="TGF-beta-rel"/>
</dbReference>
<dbReference type="GO" id="GO:0005615">
    <property type="term" value="C:extracellular space"/>
    <property type="evidence" value="ECO:0007669"/>
    <property type="project" value="TreeGrafter"/>
</dbReference>